<evidence type="ECO:0000313" key="2">
    <source>
        <dbReference type="Proteomes" id="UP000250675"/>
    </source>
</evidence>
<dbReference type="RefSeq" id="WP_023341885.1">
    <property type="nucleotide sequence ID" value="NZ_CP130497.1"/>
</dbReference>
<sequence>MKVTAESILSILRKDARNNITVFHRWQTAAGALGHNAGITLNFHEPYYAGWAPALEMKEVFISAPELEMVKPFLTVERWGNGTLGGEIYRLPREAQ</sequence>
<dbReference type="Proteomes" id="UP000250675">
    <property type="component" value="Unassembled WGS sequence"/>
</dbReference>
<dbReference type="AlphaFoldDB" id="A0A2X3IS68"/>
<protein>
    <submittedName>
        <fullName evidence="1">Uncharacterized protein</fullName>
    </submittedName>
</protein>
<name>A0A2X3IS68_KLEPN</name>
<accession>A0A2X3IS68</accession>
<reference evidence="1 2" key="1">
    <citation type="submission" date="2018-06" db="EMBL/GenBank/DDBJ databases">
        <authorList>
            <consortium name="Pathogen Informatics"/>
            <person name="Doyle S."/>
        </authorList>
    </citation>
    <scope>NUCLEOTIDE SEQUENCE [LARGE SCALE GENOMIC DNA]</scope>
    <source>
        <strain evidence="1 2">NCTC9645</strain>
    </source>
</reference>
<evidence type="ECO:0000313" key="1">
    <source>
        <dbReference type="EMBL" id="SQC86863.1"/>
    </source>
</evidence>
<dbReference type="EMBL" id="UASO01000009">
    <property type="protein sequence ID" value="SQC86863.1"/>
    <property type="molecule type" value="Genomic_DNA"/>
</dbReference>
<proteinExistence type="predicted"/>
<organism evidence="1 2">
    <name type="scientific">Klebsiella pneumoniae</name>
    <dbReference type="NCBI Taxonomy" id="573"/>
    <lineage>
        <taxon>Bacteria</taxon>
        <taxon>Pseudomonadati</taxon>
        <taxon>Pseudomonadota</taxon>
        <taxon>Gammaproteobacteria</taxon>
        <taxon>Enterobacterales</taxon>
        <taxon>Enterobacteriaceae</taxon>
        <taxon>Klebsiella/Raoultella group</taxon>
        <taxon>Klebsiella</taxon>
        <taxon>Klebsiella pneumoniae complex</taxon>
    </lineage>
</organism>
<gene>
    <name evidence="1" type="ORF">NCTC9645_04963</name>
</gene>